<reference evidence="5" key="1">
    <citation type="submission" date="2015-01" db="EMBL/GenBank/DDBJ databases">
        <authorList>
            <person name="Andreevskaya M."/>
        </authorList>
    </citation>
    <scope>NUCLEOTIDE SEQUENCE [LARGE SCALE GENOMIC DNA]</scope>
    <source>
        <strain evidence="5">MKFS47</strain>
    </source>
</reference>
<keyword evidence="1 2" id="KW-0732">Signal</keyword>
<dbReference type="HOGENOM" id="CLU_019602_18_5_9"/>
<dbReference type="Gene3D" id="3.40.190.10">
    <property type="entry name" value="Periplasmic binding protein-like II"/>
    <property type="match status" value="2"/>
</dbReference>
<feature type="domain" description="Solute-binding protein family 3/N-terminal" evidence="3">
    <location>
        <begin position="35"/>
        <end position="269"/>
    </location>
</feature>
<dbReference type="Pfam" id="PF00497">
    <property type="entry name" value="SBP_bac_3"/>
    <property type="match status" value="1"/>
</dbReference>
<evidence type="ECO:0000256" key="2">
    <source>
        <dbReference type="SAM" id="SignalP"/>
    </source>
</evidence>
<dbReference type="InterPro" id="IPR001638">
    <property type="entry name" value="Solute-binding_3/MltF_N"/>
</dbReference>
<sequence>MNKKLILGLALFAITSFGILSACGKEAPTKSQKKEIIVATNANSKPNTYMENDKLTGYDIELTRAVFKQLPEYKLKFQVIDFNSVLSGVDNGRFQMAANALSWTAERAEKYGYSLPLSKSATSVAVKPGMKVKTLTDLAGKTTEVLAGVQVATMLETWNKANPDKAMHLTYMDASYPLTSYVADVDSGKSDFVMYDQISLTQIIKQQNYNLKVQPIDLGATDKHTGFNYFIFGKDRDDKTLQKKVDDVLVKLYKDGTMGKLSEKYLGGNFIPRKDEMSNAKD</sequence>
<dbReference type="EMBL" id="LN774769">
    <property type="protein sequence ID" value="CEN29462.1"/>
    <property type="molecule type" value="Genomic_DNA"/>
</dbReference>
<dbReference type="KEGG" id="lpk:LACPI_2262"/>
<evidence type="ECO:0000259" key="3">
    <source>
        <dbReference type="SMART" id="SM00062"/>
    </source>
</evidence>
<dbReference type="RefSeq" id="WP_047916428.1">
    <property type="nucleotide sequence ID" value="NZ_LN774769.1"/>
</dbReference>
<dbReference type="PANTHER" id="PTHR35936">
    <property type="entry name" value="MEMBRANE-BOUND LYTIC MUREIN TRANSGLYCOSYLASE F"/>
    <property type="match status" value="1"/>
</dbReference>
<evidence type="ECO:0000313" key="4">
    <source>
        <dbReference type="EMBL" id="CEN29462.1"/>
    </source>
</evidence>
<evidence type="ECO:0000313" key="5">
    <source>
        <dbReference type="Proteomes" id="UP000033166"/>
    </source>
</evidence>
<feature type="signal peptide" evidence="2">
    <location>
        <begin position="1"/>
        <end position="22"/>
    </location>
</feature>
<dbReference type="SUPFAM" id="SSF53850">
    <property type="entry name" value="Periplasmic binding protein-like II"/>
    <property type="match status" value="1"/>
</dbReference>
<name>A0A0D6E083_9LACT</name>
<gene>
    <name evidence="4" type="ORF">LACPI_2262</name>
</gene>
<dbReference type="PANTHER" id="PTHR35936:SF19">
    <property type="entry name" value="AMINO-ACID-BINDING PROTEIN YXEM-RELATED"/>
    <property type="match status" value="1"/>
</dbReference>
<dbReference type="AlphaFoldDB" id="A0A0D6E083"/>
<dbReference type="Proteomes" id="UP000033166">
    <property type="component" value="Chromosome I"/>
</dbReference>
<evidence type="ECO:0000256" key="1">
    <source>
        <dbReference type="ARBA" id="ARBA00022729"/>
    </source>
</evidence>
<dbReference type="SMART" id="SM00062">
    <property type="entry name" value="PBPb"/>
    <property type="match status" value="1"/>
</dbReference>
<dbReference type="STRING" id="1364.LP2241_50592"/>
<accession>A0A0D6E083</accession>
<organism evidence="4 5">
    <name type="scientific">Pseudolactococcus piscium MKFS47</name>
    <dbReference type="NCBI Taxonomy" id="297352"/>
    <lineage>
        <taxon>Bacteria</taxon>
        <taxon>Bacillati</taxon>
        <taxon>Bacillota</taxon>
        <taxon>Bacilli</taxon>
        <taxon>Lactobacillales</taxon>
        <taxon>Streptococcaceae</taxon>
        <taxon>Pseudolactococcus</taxon>
    </lineage>
</organism>
<proteinExistence type="predicted"/>
<dbReference type="PROSITE" id="PS51257">
    <property type="entry name" value="PROKAR_LIPOPROTEIN"/>
    <property type="match status" value="1"/>
</dbReference>
<feature type="chain" id="PRO_5002302890" evidence="2">
    <location>
        <begin position="23"/>
        <end position="282"/>
    </location>
</feature>
<protein>
    <submittedName>
        <fullName evidence="4">ABC transporter substrate-binding protein-amino acid transport</fullName>
    </submittedName>
</protein>